<dbReference type="GO" id="GO:0007165">
    <property type="term" value="P:signal transduction"/>
    <property type="evidence" value="ECO:0007669"/>
    <property type="project" value="UniProtKB-KW"/>
</dbReference>
<dbReference type="GO" id="GO:0006935">
    <property type="term" value="P:chemotaxis"/>
    <property type="evidence" value="ECO:0007669"/>
    <property type="project" value="InterPro"/>
</dbReference>
<proteinExistence type="inferred from homology"/>
<dbReference type="InterPro" id="IPR012292">
    <property type="entry name" value="Globin/Proto"/>
</dbReference>
<name>A0A2H4ZWI3_9EURY</name>
<dbReference type="InterPro" id="IPR004089">
    <property type="entry name" value="MCPsignal_dom"/>
</dbReference>
<comment type="similarity">
    <text evidence="2">Belongs to the methyl-accepting chemotaxis (MCP) protein family.</text>
</comment>
<dbReference type="CDD" id="cd11386">
    <property type="entry name" value="MCP_signal"/>
    <property type="match status" value="1"/>
</dbReference>
<dbReference type="Proteomes" id="UP000242917">
    <property type="component" value="Chromosome I"/>
</dbReference>
<feature type="region of interest" description="Disordered" evidence="4">
    <location>
        <begin position="273"/>
        <end position="298"/>
    </location>
</feature>
<sequence>MAFQSESTSSRKRITKSDRAGVDGGTLTDRIGLDAGEIRWRKEFTGFDESDVDNLTAMADETNARAESVVDDFYDHLQSYDETVEIFGRSTKSVDQLKNTQTQYLRDLVAGSYDKQYFENRARIGKIHDMLDLGPKIYLGAYSIYFEHFLRTIVEDLQSGDAARDEALEEMQSRALSVFKLLNLDQQVAMDTYIDSYSQRLESAIDDQQALMEEVESGLQEPIDELSTSAEAVAQTNKQITATAETQSESMDEVAGEVADMSATIEEIASTAEEVASTSTSAEQKAARGNEAAQQAAAMMNDVDDAVDTVSEDIAGLQEQADEIDDIVEVINDIADQTNMLALNASIEAARAGEAGDGFAVVADEIKTLAGDSQEHANRIEDTVTEIQDETVDAVESLETVTEQVTEGIDQVETAAERLEEIVSAVNEASQGIQEVSAATDDQAASTEEVASMIDELSSGIDDMSAQLDDLAATNERQTEKIQDVAETARRLDTERRNFDSR</sequence>
<dbReference type="PANTHER" id="PTHR32089:SF112">
    <property type="entry name" value="LYSOZYME-LIKE PROTEIN-RELATED"/>
    <property type="match status" value="1"/>
</dbReference>
<gene>
    <name evidence="6" type="ORF">BVU17_04555</name>
</gene>
<evidence type="ECO:0000256" key="1">
    <source>
        <dbReference type="ARBA" id="ARBA00023224"/>
    </source>
</evidence>
<dbReference type="PROSITE" id="PS50111">
    <property type="entry name" value="CHEMOTAXIS_TRANSDUC_2"/>
    <property type="match status" value="1"/>
</dbReference>
<dbReference type="Gene3D" id="1.10.287.950">
    <property type="entry name" value="Methyl-accepting chemotaxis protein"/>
    <property type="match status" value="1"/>
</dbReference>
<evidence type="ECO:0000313" key="6">
    <source>
        <dbReference type="EMBL" id="AUG46823.1"/>
    </source>
</evidence>
<dbReference type="PANTHER" id="PTHR32089">
    <property type="entry name" value="METHYL-ACCEPTING CHEMOTAXIS PROTEIN MCPB"/>
    <property type="match status" value="1"/>
</dbReference>
<dbReference type="EMBL" id="CP019154">
    <property type="protein sequence ID" value="AUG46823.1"/>
    <property type="molecule type" value="Genomic_DNA"/>
</dbReference>
<feature type="region of interest" description="Disordered" evidence="4">
    <location>
        <begin position="475"/>
        <end position="502"/>
    </location>
</feature>
<dbReference type="GO" id="GO:0020037">
    <property type="term" value="F:heme binding"/>
    <property type="evidence" value="ECO:0007669"/>
    <property type="project" value="InterPro"/>
</dbReference>
<evidence type="ECO:0000256" key="3">
    <source>
        <dbReference type="PROSITE-ProRule" id="PRU00284"/>
    </source>
</evidence>
<dbReference type="OrthoDB" id="8523at2157"/>
<dbReference type="Pfam" id="PF00015">
    <property type="entry name" value="MCPsignal"/>
    <property type="match status" value="1"/>
</dbReference>
<dbReference type="SUPFAM" id="SSF58104">
    <property type="entry name" value="Methyl-accepting chemotaxis protein (MCP) signaling domain"/>
    <property type="match status" value="1"/>
</dbReference>
<feature type="domain" description="Methyl-accepting transducer" evidence="5">
    <location>
        <begin position="222"/>
        <end position="458"/>
    </location>
</feature>
<organism evidence="6 7">
    <name type="scientific">Haloarcula taiwanensis</name>
    <dbReference type="NCBI Taxonomy" id="1932004"/>
    <lineage>
        <taxon>Archaea</taxon>
        <taxon>Methanobacteriati</taxon>
        <taxon>Methanobacteriota</taxon>
        <taxon>Stenosarchaea group</taxon>
        <taxon>Halobacteria</taxon>
        <taxon>Halobacteriales</taxon>
        <taxon>Haloarculaceae</taxon>
        <taxon>Haloarcula</taxon>
    </lineage>
</organism>
<evidence type="ECO:0000256" key="4">
    <source>
        <dbReference type="SAM" id="MobiDB-lite"/>
    </source>
</evidence>
<dbReference type="InterPro" id="IPR039379">
    <property type="entry name" value="Protoglobin_sensor_dom"/>
</dbReference>
<dbReference type="AlphaFoldDB" id="A0A2H4ZWI3"/>
<keyword evidence="1 3" id="KW-0807">Transducer</keyword>
<feature type="region of interest" description="Disordered" evidence="4">
    <location>
        <begin position="1"/>
        <end position="21"/>
    </location>
</feature>
<dbReference type="InterPro" id="IPR044398">
    <property type="entry name" value="Globin-sensor_dom"/>
</dbReference>
<dbReference type="InterPro" id="IPR004090">
    <property type="entry name" value="Chemotax_Me-accpt_rcpt"/>
</dbReference>
<evidence type="ECO:0000313" key="7">
    <source>
        <dbReference type="Proteomes" id="UP000242917"/>
    </source>
</evidence>
<dbReference type="SMART" id="SM00283">
    <property type="entry name" value="MA"/>
    <property type="match status" value="1"/>
</dbReference>
<accession>A0A2H4ZWI3</accession>
<keyword evidence="7" id="KW-1185">Reference proteome</keyword>
<dbReference type="Pfam" id="PF11563">
    <property type="entry name" value="Protoglobin"/>
    <property type="match status" value="1"/>
</dbReference>
<dbReference type="GO" id="GO:0019825">
    <property type="term" value="F:oxygen binding"/>
    <property type="evidence" value="ECO:0007669"/>
    <property type="project" value="InterPro"/>
</dbReference>
<dbReference type="CDD" id="cd01068">
    <property type="entry name" value="globin_sensor"/>
    <property type="match status" value="1"/>
</dbReference>
<dbReference type="SUPFAM" id="SSF46458">
    <property type="entry name" value="Globin-like"/>
    <property type="match status" value="1"/>
</dbReference>
<dbReference type="InterPro" id="IPR009050">
    <property type="entry name" value="Globin-like_sf"/>
</dbReference>
<feature type="compositionally biased region" description="Basic and acidic residues" evidence="4">
    <location>
        <begin position="477"/>
        <end position="502"/>
    </location>
</feature>
<dbReference type="PRINTS" id="PR00260">
    <property type="entry name" value="CHEMTRNSDUCR"/>
</dbReference>
<dbReference type="Gene3D" id="1.10.490.10">
    <property type="entry name" value="Globins"/>
    <property type="match status" value="1"/>
</dbReference>
<reference evidence="6 7" key="1">
    <citation type="submission" date="2017-01" db="EMBL/GenBank/DDBJ databases">
        <title>A Red Light-Sensitive Sensory Rhodopsin I From Haloarcula taiwanensis, A New Haloarchaeon Isolated From Taiwan.</title>
        <authorList>
            <person name="Yang C.-S."/>
            <person name="Han Y.-A."/>
            <person name="Chen P.-C."/>
            <person name="Ng W.V."/>
            <person name="Chen T.-W."/>
        </authorList>
    </citation>
    <scope>NUCLEOTIDE SEQUENCE [LARGE SCALE GENOMIC DNA]</scope>
    <source>
        <strain evidence="6 7">Taiwanensis</strain>
    </source>
</reference>
<dbReference type="KEGG" id="hta:BVU17_04555"/>
<evidence type="ECO:0000256" key="2">
    <source>
        <dbReference type="ARBA" id="ARBA00029447"/>
    </source>
</evidence>
<evidence type="ECO:0000259" key="5">
    <source>
        <dbReference type="PROSITE" id="PS50111"/>
    </source>
</evidence>
<protein>
    <submittedName>
        <fullName evidence="6">Methyl-accepting chemotaxis protein</fullName>
    </submittedName>
</protein>
<dbReference type="GO" id="GO:0004888">
    <property type="term" value="F:transmembrane signaling receptor activity"/>
    <property type="evidence" value="ECO:0007669"/>
    <property type="project" value="InterPro"/>
</dbReference>
<dbReference type="GO" id="GO:0016020">
    <property type="term" value="C:membrane"/>
    <property type="evidence" value="ECO:0007669"/>
    <property type="project" value="InterPro"/>
</dbReference>